<dbReference type="VEuPathDB" id="VectorBase:ASIC021663"/>
<gene>
    <name evidence="1" type="ORF">ZHAS_00021663</name>
</gene>
<accession>A0A084WT10</accession>
<dbReference type="Proteomes" id="UP000030765">
    <property type="component" value="Unassembled WGS sequence"/>
</dbReference>
<dbReference type="AlphaFoldDB" id="A0A084WT10"/>
<organism evidence="1">
    <name type="scientific">Anopheles sinensis</name>
    <name type="common">Mosquito</name>
    <dbReference type="NCBI Taxonomy" id="74873"/>
    <lineage>
        <taxon>Eukaryota</taxon>
        <taxon>Metazoa</taxon>
        <taxon>Ecdysozoa</taxon>
        <taxon>Arthropoda</taxon>
        <taxon>Hexapoda</taxon>
        <taxon>Insecta</taxon>
        <taxon>Pterygota</taxon>
        <taxon>Neoptera</taxon>
        <taxon>Endopterygota</taxon>
        <taxon>Diptera</taxon>
        <taxon>Nematocera</taxon>
        <taxon>Culicoidea</taxon>
        <taxon>Culicidae</taxon>
        <taxon>Anophelinae</taxon>
        <taxon>Anopheles</taxon>
    </lineage>
</organism>
<keyword evidence="3" id="KW-1185">Reference proteome</keyword>
<dbReference type="EnsemblMetazoa" id="ASIC021663-RA">
    <property type="protein sequence ID" value="ASIC021663-PA"/>
    <property type="gene ID" value="ASIC021663"/>
</dbReference>
<evidence type="ECO:0000313" key="2">
    <source>
        <dbReference type="EnsemblMetazoa" id="ASIC021663-PA"/>
    </source>
</evidence>
<name>A0A084WT10_ANOSI</name>
<proteinExistence type="predicted"/>
<protein>
    <submittedName>
        <fullName evidence="1 2">Uncharacterized protein</fullName>
    </submittedName>
</protein>
<sequence length="107" mass="12363">MEQVARRRTDDSKWTPGTPLRYVVTVFCGVPGDRLPWRSSRPTVNASMFGSGWIECAQPGRDRPMQPVGKLPAPNSREPRLISRYKSYKRTLVRCLQHRQISHETLR</sequence>
<reference evidence="2" key="2">
    <citation type="submission" date="2020-05" db="UniProtKB">
        <authorList>
            <consortium name="EnsemblMetazoa"/>
        </authorList>
    </citation>
    <scope>IDENTIFICATION</scope>
</reference>
<evidence type="ECO:0000313" key="1">
    <source>
        <dbReference type="EMBL" id="KFB53354.1"/>
    </source>
</evidence>
<dbReference type="EMBL" id="ATLV01026797">
    <property type="status" value="NOT_ANNOTATED_CDS"/>
    <property type="molecule type" value="Genomic_DNA"/>
</dbReference>
<evidence type="ECO:0000313" key="3">
    <source>
        <dbReference type="Proteomes" id="UP000030765"/>
    </source>
</evidence>
<dbReference type="EMBL" id="KE525419">
    <property type="protein sequence ID" value="KFB53354.1"/>
    <property type="molecule type" value="Genomic_DNA"/>
</dbReference>
<reference evidence="1 3" key="1">
    <citation type="journal article" date="2014" name="BMC Genomics">
        <title>Genome sequence of Anopheles sinensis provides insight into genetics basis of mosquito competence for malaria parasites.</title>
        <authorList>
            <person name="Zhou D."/>
            <person name="Zhang D."/>
            <person name="Ding G."/>
            <person name="Shi L."/>
            <person name="Hou Q."/>
            <person name="Ye Y."/>
            <person name="Xu Y."/>
            <person name="Zhou H."/>
            <person name="Xiong C."/>
            <person name="Li S."/>
            <person name="Yu J."/>
            <person name="Hong S."/>
            <person name="Yu X."/>
            <person name="Zou P."/>
            <person name="Chen C."/>
            <person name="Chang X."/>
            <person name="Wang W."/>
            <person name="Lv Y."/>
            <person name="Sun Y."/>
            <person name="Ma L."/>
            <person name="Shen B."/>
            <person name="Zhu C."/>
        </authorList>
    </citation>
    <scope>NUCLEOTIDE SEQUENCE [LARGE SCALE GENOMIC DNA]</scope>
</reference>